<dbReference type="Pfam" id="PF02368">
    <property type="entry name" value="Big_2"/>
    <property type="match status" value="1"/>
</dbReference>
<dbReference type="Proteomes" id="UP000284465">
    <property type="component" value="Unassembled WGS sequence"/>
</dbReference>
<dbReference type="RefSeq" id="WP_182002616.1">
    <property type="nucleotide sequence ID" value="NZ_QSFP01000058.1"/>
</dbReference>
<protein>
    <recommendedName>
        <fullName evidence="1">BIG2 domain-containing protein</fullName>
    </recommendedName>
</protein>
<feature type="domain" description="BIG2" evidence="1">
    <location>
        <begin position="48"/>
        <end position="98"/>
    </location>
</feature>
<reference evidence="2 3" key="1">
    <citation type="submission" date="2018-08" db="EMBL/GenBank/DDBJ databases">
        <title>A genome reference for cultivated species of the human gut microbiota.</title>
        <authorList>
            <person name="Zou Y."/>
            <person name="Xue W."/>
            <person name="Luo G."/>
        </authorList>
    </citation>
    <scope>NUCLEOTIDE SEQUENCE [LARGE SCALE GENOMIC DNA]</scope>
    <source>
        <strain evidence="2 3">AM43-11</strain>
    </source>
</reference>
<name>A0A413S9V8_9FIRM</name>
<organism evidence="2 3">
    <name type="scientific">Roseburia intestinalis</name>
    <dbReference type="NCBI Taxonomy" id="166486"/>
    <lineage>
        <taxon>Bacteria</taxon>
        <taxon>Bacillati</taxon>
        <taxon>Bacillota</taxon>
        <taxon>Clostridia</taxon>
        <taxon>Lachnospirales</taxon>
        <taxon>Lachnospiraceae</taxon>
        <taxon>Roseburia</taxon>
    </lineage>
</organism>
<dbReference type="InterPro" id="IPR008964">
    <property type="entry name" value="Invasin/intimin_cell_adhesion"/>
</dbReference>
<dbReference type="SUPFAM" id="SSF49373">
    <property type="entry name" value="Invasin/intimin cell-adhesion fragments"/>
    <property type="match status" value="1"/>
</dbReference>
<dbReference type="AlphaFoldDB" id="A0A413S9V8"/>
<feature type="non-terminal residue" evidence="2">
    <location>
        <position position="1"/>
    </location>
</feature>
<dbReference type="EMBL" id="QSFP01000058">
    <property type="protein sequence ID" value="RHA59932.1"/>
    <property type="molecule type" value="Genomic_DNA"/>
</dbReference>
<sequence>FHKIYDHCGDAETLEYYENVANIRPHFIGEQILAQKEKYGQAQIKVKRITGVKNSAVSYKSSNTSVAAVSSTGFVTPKKVGTATITVTSKANKKVKATYKVTVKKNDMVLAVGFDMYDNIKYYVKKHEDGTIEYRRT</sequence>
<evidence type="ECO:0000313" key="3">
    <source>
        <dbReference type="Proteomes" id="UP000284465"/>
    </source>
</evidence>
<feature type="non-terminal residue" evidence="2">
    <location>
        <position position="137"/>
    </location>
</feature>
<evidence type="ECO:0000259" key="1">
    <source>
        <dbReference type="Pfam" id="PF02368"/>
    </source>
</evidence>
<evidence type="ECO:0000313" key="2">
    <source>
        <dbReference type="EMBL" id="RHA59932.1"/>
    </source>
</evidence>
<comment type="caution">
    <text evidence="2">The sequence shown here is derived from an EMBL/GenBank/DDBJ whole genome shotgun (WGS) entry which is preliminary data.</text>
</comment>
<gene>
    <name evidence="2" type="ORF">DW927_20315</name>
</gene>
<dbReference type="InterPro" id="IPR003343">
    <property type="entry name" value="Big_2"/>
</dbReference>
<dbReference type="Gene3D" id="2.60.40.1080">
    <property type="match status" value="1"/>
</dbReference>
<proteinExistence type="predicted"/>
<accession>A0A413S9V8</accession>